<accession>G2YWG4</accession>
<reference evidence="2" key="1">
    <citation type="journal article" date="2011" name="PLoS Genet.">
        <title>Genomic analysis of the necrotrophic fungal pathogens Sclerotinia sclerotiorum and Botrytis cinerea.</title>
        <authorList>
            <person name="Amselem J."/>
            <person name="Cuomo C.A."/>
            <person name="van Kan J.A."/>
            <person name="Viaud M."/>
            <person name="Benito E.P."/>
            <person name="Couloux A."/>
            <person name="Coutinho P.M."/>
            <person name="de Vries R.P."/>
            <person name="Dyer P.S."/>
            <person name="Fillinger S."/>
            <person name="Fournier E."/>
            <person name="Gout L."/>
            <person name="Hahn M."/>
            <person name="Kohn L."/>
            <person name="Lapalu N."/>
            <person name="Plummer K.M."/>
            <person name="Pradier J.M."/>
            <person name="Quevillon E."/>
            <person name="Sharon A."/>
            <person name="Simon A."/>
            <person name="ten Have A."/>
            <person name="Tudzynski B."/>
            <person name="Tudzynski P."/>
            <person name="Wincker P."/>
            <person name="Andrew M."/>
            <person name="Anthouard V."/>
            <person name="Beever R.E."/>
            <person name="Beffa R."/>
            <person name="Benoit I."/>
            <person name="Bouzid O."/>
            <person name="Brault B."/>
            <person name="Chen Z."/>
            <person name="Choquer M."/>
            <person name="Collemare J."/>
            <person name="Cotton P."/>
            <person name="Danchin E.G."/>
            <person name="Da Silva C."/>
            <person name="Gautier A."/>
            <person name="Giraud C."/>
            <person name="Giraud T."/>
            <person name="Gonzalez C."/>
            <person name="Grossetete S."/>
            <person name="Guldener U."/>
            <person name="Henrissat B."/>
            <person name="Howlett B.J."/>
            <person name="Kodira C."/>
            <person name="Kretschmer M."/>
            <person name="Lappartient A."/>
            <person name="Leroch M."/>
            <person name="Levis C."/>
            <person name="Mauceli E."/>
            <person name="Neuveglise C."/>
            <person name="Oeser B."/>
            <person name="Pearson M."/>
            <person name="Poulain J."/>
            <person name="Poussereau N."/>
            <person name="Quesneville H."/>
            <person name="Rascle C."/>
            <person name="Schumacher J."/>
            <person name="Segurens B."/>
            <person name="Sexton A."/>
            <person name="Silva E."/>
            <person name="Sirven C."/>
            <person name="Soanes D.M."/>
            <person name="Talbot N.J."/>
            <person name="Templeton M."/>
            <person name="Yandava C."/>
            <person name="Yarden O."/>
            <person name="Zeng Q."/>
            <person name="Rollins J.A."/>
            <person name="Lebrun M.H."/>
            <person name="Dickman M."/>
        </authorList>
    </citation>
    <scope>NUCLEOTIDE SEQUENCE [LARGE SCALE GENOMIC DNA]</scope>
    <source>
        <strain evidence="2">T4</strain>
    </source>
</reference>
<name>G2YWG4_BOTF4</name>
<evidence type="ECO:0000313" key="1">
    <source>
        <dbReference type="EMBL" id="CCD55962.1"/>
    </source>
</evidence>
<dbReference type="HOGENOM" id="CLU_3351002_0_0_1"/>
<evidence type="ECO:0000313" key="2">
    <source>
        <dbReference type="Proteomes" id="UP000008177"/>
    </source>
</evidence>
<gene>
    <name evidence="1" type="ORF">BofuT4_uP150940.1</name>
</gene>
<dbReference type="AlphaFoldDB" id="G2YWG4"/>
<dbReference type="Proteomes" id="UP000008177">
    <property type="component" value="Unplaced contigs"/>
</dbReference>
<dbReference type="EMBL" id="FQ790358">
    <property type="protein sequence ID" value="CCD55962.1"/>
    <property type="molecule type" value="Genomic_DNA"/>
</dbReference>
<organism evidence="1 2">
    <name type="scientific">Botryotinia fuckeliana (strain T4)</name>
    <name type="common">Noble rot fungus</name>
    <name type="synonym">Botrytis cinerea</name>
    <dbReference type="NCBI Taxonomy" id="999810"/>
    <lineage>
        <taxon>Eukaryota</taxon>
        <taxon>Fungi</taxon>
        <taxon>Dikarya</taxon>
        <taxon>Ascomycota</taxon>
        <taxon>Pezizomycotina</taxon>
        <taxon>Leotiomycetes</taxon>
        <taxon>Helotiales</taxon>
        <taxon>Sclerotiniaceae</taxon>
        <taxon>Botrytis</taxon>
    </lineage>
</organism>
<proteinExistence type="predicted"/>
<dbReference type="InParanoid" id="G2YWG4"/>
<protein>
    <submittedName>
        <fullName evidence="1">Uncharacterized protein</fullName>
    </submittedName>
</protein>
<sequence length="37" mass="4348">MFKIIPKFKSGINNDEDAPKFESTAKRYIFFLSTLSY</sequence>